<keyword evidence="3" id="KW-1185">Reference proteome</keyword>
<evidence type="ECO:0000313" key="3">
    <source>
        <dbReference type="Proteomes" id="UP000621560"/>
    </source>
</evidence>
<reference evidence="2" key="1">
    <citation type="submission" date="2020-09" db="EMBL/GenBank/DDBJ databases">
        <title>A novel bacterium of genus Paenibacillus, isolated from South China Sea.</title>
        <authorList>
            <person name="Huang H."/>
            <person name="Mo K."/>
            <person name="Hu Y."/>
        </authorList>
    </citation>
    <scope>NUCLEOTIDE SEQUENCE</scope>
    <source>
        <strain evidence="2">IB182496</strain>
    </source>
</reference>
<accession>A0A927GR31</accession>
<dbReference type="Proteomes" id="UP000621560">
    <property type="component" value="Unassembled WGS sequence"/>
</dbReference>
<evidence type="ECO:0000256" key="1">
    <source>
        <dbReference type="SAM" id="SignalP"/>
    </source>
</evidence>
<evidence type="ECO:0000313" key="2">
    <source>
        <dbReference type="EMBL" id="MBD2845174.1"/>
    </source>
</evidence>
<dbReference type="EMBL" id="JACXIZ010000014">
    <property type="protein sequence ID" value="MBD2845174.1"/>
    <property type="molecule type" value="Genomic_DNA"/>
</dbReference>
<dbReference type="AlphaFoldDB" id="A0A927GR31"/>
<dbReference type="PROSITE" id="PS51257">
    <property type="entry name" value="PROKAR_LIPOPROTEIN"/>
    <property type="match status" value="1"/>
</dbReference>
<evidence type="ECO:0008006" key="4">
    <source>
        <dbReference type="Google" id="ProtNLM"/>
    </source>
</evidence>
<dbReference type="RefSeq" id="WP_190916528.1">
    <property type="nucleotide sequence ID" value="NZ_JACXIZ010000014.1"/>
</dbReference>
<keyword evidence="1" id="KW-0732">Signal</keyword>
<name>A0A927GR31_9BACL</name>
<protein>
    <recommendedName>
        <fullName evidence="4">DUF3939 domain-containing protein</fullName>
    </recommendedName>
</protein>
<comment type="caution">
    <text evidence="2">The sequence shown here is derived from an EMBL/GenBank/DDBJ whole genome shotgun (WGS) entry which is preliminary data.</text>
</comment>
<feature type="chain" id="PRO_5038844635" description="DUF3939 domain-containing protein" evidence="1">
    <location>
        <begin position="20"/>
        <end position="250"/>
    </location>
</feature>
<feature type="signal peptide" evidence="1">
    <location>
        <begin position="1"/>
        <end position="19"/>
    </location>
</feature>
<sequence>MMGYANKKMAALLAMSAVAIMLLGGCLYPDEQRQANGVSVREAVRNMQMVVDQYQKDTGMLPIQNSTPQTPKYEKYVIDLGKLQRMQYISDLPAVSFEKGGSYYFLILDEETDPTVKLMDLVPYQKINDLQSKVDAYVAGSGELPAGEEAYPGFSWIDYERLGGKAPELRSPYSGLSLSAMLDVQGRVYIDYGVDLARAAERSGEEPSSQRDLRELLVEGADYVPVKAPVYRWVQGEPRAVAADGTDAAG</sequence>
<organism evidence="2 3">
    <name type="scientific">Paenibacillus sabuli</name>
    <dbReference type="NCBI Taxonomy" id="2772509"/>
    <lineage>
        <taxon>Bacteria</taxon>
        <taxon>Bacillati</taxon>
        <taxon>Bacillota</taxon>
        <taxon>Bacilli</taxon>
        <taxon>Bacillales</taxon>
        <taxon>Paenibacillaceae</taxon>
        <taxon>Paenibacillus</taxon>
    </lineage>
</organism>
<gene>
    <name evidence="2" type="ORF">IDH44_08220</name>
</gene>
<proteinExistence type="predicted"/>